<evidence type="ECO:0000313" key="2">
    <source>
        <dbReference type="Proteomes" id="UP001060085"/>
    </source>
</evidence>
<dbReference type="EMBL" id="CM044704">
    <property type="protein sequence ID" value="KAI5668201.1"/>
    <property type="molecule type" value="Genomic_DNA"/>
</dbReference>
<accession>A0ACC0B6E3</accession>
<protein>
    <submittedName>
        <fullName evidence="1">Uncharacterized protein</fullName>
    </submittedName>
</protein>
<reference evidence="2" key="1">
    <citation type="journal article" date="2023" name="Nat. Plants">
        <title>Single-cell RNA sequencing provides a high-resolution roadmap for understanding the multicellular compartmentation of specialized metabolism.</title>
        <authorList>
            <person name="Sun S."/>
            <person name="Shen X."/>
            <person name="Li Y."/>
            <person name="Li Y."/>
            <person name="Wang S."/>
            <person name="Li R."/>
            <person name="Zhang H."/>
            <person name="Shen G."/>
            <person name="Guo B."/>
            <person name="Wei J."/>
            <person name="Xu J."/>
            <person name="St-Pierre B."/>
            <person name="Chen S."/>
            <person name="Sun C."/>
        </authorList>
    </citation>
    <scope>NUCLEOTIDE SEQUENCE [LARGE SCALE GENOMIC DNA]</scope>
</reference>
<keyword evidence="2" id="KW-1185">Reference proteome</keyword>
<evidence type="ECO:0000313" key="1">
    <source>
        <dbReference type="EMBL" id="KAI5668201.1"/>
    </source>
</evidence>
<name>A0ACC0B6E3_CATRO</name>
<dbReference type="Proteomes" id="UP001060085">
    <property type="component" value="Linkage Group LG04"/>
</dbReference>
<sequence length="123" mass="14092">MCFMAMENEVQSSPSSSSSLIDDNYDDDPSSMLIEMYENKNLYEKVSSLETCLIDYEFLKKNKKKILKNFLVHKDLLMIKMALDTTTLVLLQSKHILSKLLHPSPILVILIVVRVFLRPLGAL</sequence>
<comment type="caution">
    <text evidence="1">The sequence shown here is derived from an EMBL/GenBank/DDBJ whole genome shotgun (WGS) entry which is preliminary data.</text>
</comment>
<organism evidence="1 2">
    <name type="scientific">Catharanthus roseus</name>
    <name type="common">Madagascar periwinkle</name>
    <name type="synonym">Vinca rosea</name>
    <dbReference type="NCBI Taxonomy" id="4058"/>
    <lineage>
        <taxon>Eukaryota</taxon>
        <taxon>Viridiplantae</taxon>
        <taxon>Streptophyta</taxon>
        <taxon>Embryophyta</taxon>
        <taxon>Tracheophyta</taxon>
        <taxon>Spermatophyta</taxon>
        <taxon>Magnoliopsida</taxon>
        <taxon>eudicotyledons</taxon>
        <taxon>Gunneridae</taxon>
        <taxon>Pentapetalae</taxon>
        <taxon>asterids</taxon>
        <taxon>lamiids</taxon>
        <taxon>Gentianales</taxon>
        <taxon>Apocynaceae</taxon>
        <taxon>Rauvolfioideae</taxon>
        <taxon>Vinceae</taxon>
        <taxon>Catharanthinae</taxon>
        <taxon>Catharanthus</taxon>
    </lineage>
</organism>
<proteinExistence type="predicted"/>
<gene>
    <name evidence="1" type="ORF">M9H77_18054</name>
</gene>